<dbReference type="GO" id="GO:0006303">
    <property type="term" value="P:double-strand break repair via nonhomologous end joining"/>
    <property type="evidence" value="ECO:0007669"/>
    <property type="project" value="TreeGrafter"/>
</dbReference>
<feature type="domain" description="Crossover junction endonuclease MUS81-like HHH" evidence="2">
    <location>
        <begin position="35"/>
        <end position="104"/>
    </location>
</feature>
<dbReference type="Gene3D" id="1.10.150.110">
    <property type="entry name" value="DNA polymerase beta, N-terminal domain-like"/>
    <property type="match status" value="1"/>
</dbReference>
<dbReference type="InterPro" id="IPR027421">
    <property type="entry name" value="DNA_pol_lamdba_lyase_dom_sf"/>
</dbReference>
<accession>A0A433QAH9</accession>
<evidence type="ECO:0000313" key="4">
    <source>
        <dbReference type="Proteomes" id="UP000274822"/>
    </source>
</evidence>
<dbReference type="InterPro" id="IPR010996">
    <property type="entry name" value="HHH_MUS81"/>
</dbReference>
<protein>
    <submittedName>
        <fullName evidence="3">DNA polymerase beta-like protein</fullName>
    </submittedName>
</protein>
<dbReference type="SUPFAM" id="SSF47802">
    <property type="entry name" value="DNA polymerase beta, N-terminal domain-like"/>
    <property type="match status" value="1"/>
</dbReference>
<comment type="caution">
    <text evidence="3">The sequence shown here is derived from an EMBL/GenBank/DDBJ whole genome shotgun (WGS) entry which is preliminary data.</text>
</comment>
<dbReference type="AlphaFoldDB" id="A0A433QAH9"/>
<dbReference type="Pfam" id="PF14716">
    <property type="entry name" value="HHH_8"/>
    <property type="match status" value="1"/>
</dbReference>
<gene>
    <name evidence="3" type="ORF">BC938DRAFT_484130</name>
</gene>
<dbReference type="GO" id="GO:0006284">
    <property type="term" value="P:base-excision repair"/>
    <property type="evidence" value="ECO:0007669"/>
    <property type="project" value="TreeGrafter"/>
</dbReference>
<proteinExistence type="predicted"/>
<keyword evidence="4" id="KW-1185">Reference proteome</keyword>
<dbReference type="GO" id="GO:0003887">
    <property type="term" value="F:DNA-directed DNA polymerase activity"/>
    <property type="evidence" value="ECO:0007669"/>
    <property type="project" value="InterPro"/>
</dbReference>
<reference evidence="3 4" key="1">
    <citation type="journal article" date="2018" name="New Phytol.">
        <title>Phylogenomics of Endogonaceae and evolution of mycorrhizas within Mucoromycota.</title>
        <authorList>
            <person name="Chang Y."/>
            <person name="Desiro A."/>
            <person name="Na H."/>
            <person name="Sandor L."/>
            <person name="Lipzen A."/>
            <person name="Clum A."/>
            <person name="Barry K."/>
            <person name="Grigoriev I.V."/>
            <person name="Martin F.M."/>
            <person name="Stajich J.E."/>
            <person name="Smith M.E."/>
            <person name="Bonito G."/>
            <person name="Spatafora J.W."/>
        </authorList>
    </citation>
    <scope>NUCLEOTIDE SEQUENCE [LARGE SCALE GENOMIC DNA]</scope>
    <source>
        <strain evidence="3 4">AD002</strain>
    </source>
</reference>
<evidence type="ECO:0000259" key="2">
    <source>
        <dbReference type="Pfam" id="PF14716"/>
    </source>
</evidence>
<sequence>MLSRLLWRPSSLHTTVRTLVLTTAKPASRLISESPNRDICDLLESLALMERNKGQYFKERAYQKAMRSIAAYPKLLSSGKEARDLPGVGESIAKKIDQFLETRKPTY</sequence>
<dbReference type="GO" id="GO:0005634">
    <property type="term" value="C:nucleus"/>
    <property type="evidence" value="ECO:0007669"/>
    <property type="project" value="TreeGrafter"/>
</dbReference>
<evidence type="ECO:0000256" key="1">
    <source>
        <dbReference type="PIRSR" id="PIRSR622312-50"/>
    </source>
</evidence>
<dbReference type="InterPro" id="IPR022312">
    <property type="entry name" value="DNA_pol_X"/>
</dbReference>
<dbReference type="PANTHER" id="PTHR11276">
    <property type="entry name" value="DNA POLYMERASE TYPE-X FAMILY MEMBER"/>
    <property type="match status" value="1"/>
</dbReference>
<evidence type="ECO:0000313" key="3">
    <source>
        <dbReference type="EMBL" id="RUS26771.1"/>
    </source>
</evidence>
<dbReference type="Proteomes" id="UP000274822">
    <property type="component" value="Unassembled WGS sequence"/>
</dbReference>
<dbReference type="EMBL" id="RBNJ01009695">
    <property type="protein sequence ID" value="RUS26771.1"/>
    <property type="molecule type" value="Genomic_DNA"/>
</dbReference>
<name>A0A433QAH9_9FUNG</name>
<dbReference type="PANTHER" id="PTHR11276:SF42">
    <property type="entry name" value="DNA POLYMERASE BETA"/>
    <property type="match status" value="1"/>
</dbReference>
<organism evidence="3 4">
    <name type="scientific">Jimgerdemannia flammicorona</name>
    <dbReference type="NCBI Taxonomy" id="994334"/>
    <lineage>
        <taxon>Eukaryota</taxon>
        <taxon>Fungi</taxon>
        <taxon>Fungi incertae sedis</taxon>
        <taxon>Mucoromycota</taxon>
        <taxon>Mucoromycotina</taxon>
        <taxon>Endogonomycetes</taxon>
        <taxon>Endogonales</taxon>
        <taxon>Endogonaceae</taxon>
        <taxon>Jimgerdemannia</taxon>
    </lineage>
</organism>
<dbReference type="GO" id="GO:0003677">
    <property type="term" value="F:DNA binding"/>
    <property type="evidence" value="ECO:0007669"/>
    <property type="project" value="InterPro"/>
</dbReference>
<feature type="active site" description="Nucleophile; Schiff-base intermediate with DNA; for 5'-dRP lyase activity" evidence="1">
    <location>
        <position position="95"/>
    </location>
</feature>